<organism evidence="2 3">
    <name type="scientific">Fusarium irregulare</name>
    <dbReference type="NCBI Taxonomy" id="2494466"/>
    <lineage>
        <taxon>Eukaryota</taxon>
        <taxon>Fungi</taxon>
        <taxon>Dikarya</taxon>
        <taxon>Ascomycota</taxon>
        <taxon>Pezizomycotina</taxon>
        <taxon>Sordariomycetes</taxon>
        <taxon>Hypocreomycetidae</taxon>
        <taxon>Hypocreales</taxon>
        <taxon>Nectriaceae</taxon>
        <taxon>Fusarium</taxon>
        <taxon>Fusarium incarnatum-equiseti species complex</taxon>
    </lineage>
</organism>
<evidence type="ECO:0000256" key="1">
    <source>
        <dbReference type="SAM" id="MobiDB-lite"/>
    </source>
</evidence>
<feature type="compositionally biased region" description="Basic and acidic residues" evidence="1">
    <location>
        <begin position="29"/>
        <end position="38"/>
    </location>
</feature>
<reference evidence="2" key="1">
    <citation type="submission" date="2022-10" db="EMBL/GenBank/DDBJ databases">
        <title>Fusarium specimens isolated from Avocado Roots.</title>
        <authorList>
            <person name="Stajich J."/>
            <person name="Roper C."/>
            <person name="Heimlech-Rivalta G."/>
        </authorList>
    </citation>
    <scope>NUCLEOTIDE SEQUENCE</scope>
    <source>
        <strain evidence="2">CF00143</strain>
    </source>
</reference>
<proteinExistence type="predicted"/>
<comment type="caution">
    <text evidence="2">The sequence shown here is derived from an EMBL/GenBank/DDBJ whole genome shotgun (WGS) entry which is preliminary data.</text>
</comment>
<evidence type="ECO:0000313" key="2">
    <source>
        <dbReference type="EMBL" id="KAJ4006431.1"/>
    </source>
</evidence>
<dbReference type="EMBL" id="JAPDHF010000019">
    <property type="protein sequence ID" value="KAJ4006431.1"/>
    <property type="molecule type" value="Genomic_DNA"/>
</dbReference>
<sequence>MRNSRSILNLVRVHSLAPRQFSTLPAMRQIERGKDDNVSHATGPSKVPEGLQEAVPKSVEDALPESDKIHPTSKNPKKSTDKSHAKNDGEESIVPKKVQEKLPEEIERAVPNAIHDTGDAPVTGKKG</sequence>
<name>A0A9W8PH14_9HYPO</name>
<dbReference type="Proteomes" id="UP001152130">
    <property type="component" value="Unassembled WGS sequence"/>
</dbReference>
<feature type="region of interest" description="Disordered" evidence="1">
    <location>
        <begin position="29"/>
        <end position="127"/>
    </location>
</feature>
<gene>
    <name evidence="2" type="ORF">NW766_010518</name>
</gene>
<feature type="compositionally biased region" description="Basic and acidic residues" evidence="1">
    <location>
        <begin position="78"/>
        <end position="108"/>
    </location>
</feature>
<accession>A0A9W8PH14</accession>
<keyword evidence="3" id="KW-1185">Reference proteome</keyword>
<evidence type="ECO:0000313" key="3">
    <source>
        <dbReference type="Proteomes" id="UP001152130"/>
    </source>
</evidence>
<dbReference type="AlphaFoldDB" id="A0A9W8PH14"/>
<protein>
    <submittedName>
        <fullName evidence="2">Uncharacterized protein</fullName>
    </submittedName>
</protein>